<dbReference type="PANTHER" id="PTHR28052">
    <property type="entry name" value="UPF0545 PROTEIN C22ORF39"/>
    <property type="match status" value="1"/>
</dbReference>
<dbReference type="FunCoup" id="A0A7M7GGD3">
    <property type="interactions" value="331"/>
</dbReference>
<dbReference type="AlphaFoldDB" id="A0A7M7GGD3"/>
<proteinExistence type="inferred from homology"/>
<accession>A0A7M7GGD3</accession>
<dbReference type="Proteomes" id="UP000007110">
    <property type="component" value="Unassembled WGS sequence"/>
</dbReference>
<feature type="region of interest" description="Disordered" evidence="5">
    <location>
        <begin position="78"/>
        <end position="107"/>
    </location>
</feature>
<dbReference type="GO" id="GO:0043083">
    <property type="term" value="C:synaptic cleft"/>
    <property type="evidence" value="ECO:0007669"/>
    <property type="project" value="UniProtKB-SubCell"/>
</dbReference>
<organism evidence="6 7">
    <name type="scientific">Strongylocentrotus purpuratus</name>
    <name type="common">Purple sea urchin</name>
    <dbReference type="NCBI Taxonomy" id="7668"/>
    <lineage>
        <taxon>Eukaryota</taxon>
        <taxon>Metazoa</taxon>
        <taxon>Echinodermata</taxon>
        <taxon>Eleutherozoa</taxon>
        <taxon>Echinozoa</taxon>
        <taxon>Echinoidea</taxon>
        <taxon>Euechinoidea</taxon>
        <taxon>Echinacea</taxon>
        <taxon>Camarodonta</taxon>
        <taxon>Echinidea</taxon>
        <taxon>Strongylocentrotidae</taxon>
        <taxon>Strongylocentrotus</taxon>
    </lineage>
</organism>
<dbReference type="EnsemblMetazoa" id="XM_003724466">
    <property type="protein sequence ID" value="XP_003724514"/>
    <property type="gene ID" value="LOC100889146"/>
</dbReference>
<evidence type="ECO:0000256" key="1">
    <source>
        <dbReference type="ARBA" id="ARBA00006412"/>
    </source>
</evidence>
<protein>
    <recommendedName>
        <fullName evidence="3">Synaptic plasticity regulator PANTS</fullName>
    </recommendedName>
    <alternativeName>
        <fullName evidence="4">Plasticity-associated neural transcript short</fullName>
    </alternativeName>
</protein>
<evidence type="ECO:0000256" key="3">
    <source>
        <dbReference type="ARBA" id="ARBA00044072"/>
    </source>
</evidence>
<dbReference type="Pfam" id="PF11326">
    <property type="entry name" value="PANTS-like"/>
    <property type="match status" value="1"/>
</dbReference>
<dbReference type="InParanoid" id="A0A7M7GGD3"/>
<dbReference type="PANTHER" id="PTHR28052:SF1">
    <property type="entry name" value="UPF0545 PROTEIN C22ORF39"/>
    <property type="match status" value="1"/>
</dbReference>
<evidence type="ECO:0000313" key="7">
    <source>
        <dbReference type="Proteomes" id="UP000007110"/>
    </source>
</evidence>
<reference evidence="7" key="1">
    <citation type="submission" date="2015-02" db="EMBL/GenBank/DDBJ databases">
        <title>Genome sequencing for Strongylocentrotus purpuratus.</title>
        <authorList>
            <person name="Murali S."/>
            <person name="Liu Y."/>
            <person name="Vee V."/>
            <person name="English A."/>
            <person name="Wang M."/>
            <person name="Skinner E."/>
            <person name="Han Y."/>
            <person name="Muzny D.M."/>
            <person name="Worley K.C."/>
            <person name="Gibbs R.A."/>
        </authorList>
    </citation>
    <scope>NUCLEOTIDE SEQUENCE</scope>
</reference>
<dbReference type="GeneID" id="100889146"/>
<evidence type="ECO:0000256" key="4">
    <source>
        <dbReference type="ARBA" id="ARBA00044235"/>
    </source>
</evidence>
<dbReference type="InterPro" id="IPR021475">
    <property type="entry name" value="Pants/Emi1-like"/>
</dbReference>
<sequence length="107" mass="12178">MTNPEEACKSYLGSWLDCKSLGSQFHSYYVYGERRDCSQLKEDYGLCLKRDTCSEAKKSLDQREAELATGNSCLWELRSEPPSDWPKPGSNTHMKRSGEQMRITSAS</sequence>
<comment type="subcellular location">
    <subcellularLocation>
        <location evidence="2">Synaptic cleft</location>
    </subcellularLocation>
</comment>
<dbReference type="OMA" id="QFHSYYV"/>
<evidence type="ECO:0000256" key="5">
    <source>
        <dbReference type="SAM" id="MobiDB-lite"/>
    </source>
</evidence>
<reference evidence="6" key="2">
    <citation type="submission" date="2021-01" db="UniProtKB">
        <authorList>
            <consortium name="EnsemblMetazoa"/>
        </authorList>
    </citation>
    <scope>IDENTIFICATION</scope>
</reference>
<keyword evidence="7" id="KW-1185">Reference proteome</keyword>
<name>A0A7M7GGD3_STRPU</name>
<dbReference type="OrthoDB" id="5946508at2759"/>
<dbReference type="RefSeq" id="XP_003724514.1">
    <property type="nucleotide sequence ID" value="XM_003724466.3"/>
</dbReference>
<comment type="similarity">
    <text evidence="1">Belongs to the UPF0545 family.</text>
</comment>
<evidence type="ECO:0000256" key="2">
    <source>
        <dbReference type="ARBA" id="ARBA00043942"/>
    </source>
</evidence>
<evidence type="ECO:0000313" key="6">
    <source>
        <dbReference type="EnsemblMetazoa" id="XP_003724514"/>
    </source>
</evidence>
<dbReference type="KEGG" id="spu:100889146"/>